<reference evidence="1 2" key="1">
    <citation type="submission" date="2020-06" db="EMBL/GenBank/DDBJ databases">
        <title>Transcriptomic and genomic resources for Thalictrum thalictroides and T. hernandezii: Facilitating candidate gene discovery in an emerging model plant lineage.</title>
        <authorList>
            <person name="Arias T."/>
            <person name="Riano-Pachon D.M."/>
            <person name="Di Stilio V.S."/>
        </authorList>
    </citation>
    <scope>NUCLEOTIDE SEQUENCE [LARGE SCALE GENOMIC DNA]</scope>
    <source>
        <strain evidence="2">cv. WT478/WT964</strain>
        <tissue evidence="1">Leaves</tissue>
    </source>
</reference>
<dbReference type="EMBL" id="JABWDY010006008">
    <property type="protein sequence ID" value="KAF5203979.1"/>
    <property type="molecule type" value="Genomic_DNA"/>
</dbReference>
<accession>A0A7J6X2J5</accession>
<gene>
    <name evidence="1" type="ORF">FRX31_006434</name>
</gene>
<sequence>MEKPSSRVVHPAAASLVFEVLSSIPKYQSSGKKRSHSGAVKVAPPPQLDLFSNLSKAAPTYDGRSSGKKTIDQVGKGKEIAQVFMPEPFVYVTGSNRASSSVN</sequence>
<evidence type="ECO:0000313" key="1">
    <source>
        <dbReference type="EMBL" id="KAF5203979.1"/>
    </source>
</evidence>
<proteinExistence type="predicted"/>
<evidence type="ECO:0000313" key="2">
    <source>
        <dbReference type="Proteomes" id="UP000554482"/>
    </source>
</evidence>
<comment type="caution">
    <text evidence="1">The sequence shown here is derived from an EMBL/GenBank/DDBJ whole genome shotgun (WGS) entry which is preliminary data.</text>
</comment>
<keyword evidence="2" id="KW-1185">Reference proteome</keyword>
<protein>
    <submittedName>
        <fullName evidence="1">Uncharacterized protein</fullName>
    </submittedName>
</protein>
<dbReference type="AlphaFoldDB" id="A0A7J6X2J5"/>
<organism evidence="1 2">
    <name type="scientific">Thalictrum thalictroides</name>
    <name type="common">Rue-anemone</name>
    <name type="synonym">Anemone thalictroides</name>
    <dbReference type="NCBI Taxonomy" id="46969"/>
    <lineage>
        <taxon>Eukaryota</taxon>
        <taxon>Viridiplantae</taxon>
        <taxon>Streptophyta</taxon>
        <taxon>Embryophyta</taxon>
        <taxon>Tracheophyta</taxon>
        <taxon>Spermatophyta</taxon>
        <taxon>Magnoliopsida</taxon>
        <taxon>Ranunculales</taxon>
        <taxon>Ranunculaceae</taxon>
        <taxon>Thalictroideae</taxon>
        <taxon>Thalictrum</taxon>
    </lineage>
</organism>
<dbReference type="Proteomes" id="UP000554482">
    <property type="component" value="Unassembled WGS sequence"/>
</dbReference>
<name>A0A7J6X2J5_THATH</name>